<evidence type="ECO:0000313" key="2">
    <source>
        <dbReference type="Proteomes" id="UP001596434"/>
    </source>
</evidence>
<dbReference type="GeneID" id="96953563"/>
<organism evidence="1 2">
    <name type="scientific">Haloplanus litoreus</name>
    <dbReference type="NCBI Taxonomy" id="767515"/>
    <lineage>
        <taxon>Archaea</taxon>
        <taxon>Methanobacteriati</taxon>
        <taxon>Methanobacteriota</taxon>
        <taxon>Stenosarchaea group</taxon>
        <taxon>Halobacteria</taxon>
        <taxon>Halobacteriales</taxon>
        <taxon>Haloferacaceae</taxon>
        <taxon>Haloplanus</taxon>
    </lineage>
</organism>
<dbReference type="Pfam" id="PF21811">
    <property type="entry name" value="RdfA"/>
    <property type="match status" value="1"/>
</dbReference>
<sequence length="205" mass="23407">MTDTAFDPNERYKVGKIISKYDLQEFHAELPDRWLGEGRDAQSLRDLADELNVAILRKAMESANLEPLDGEVENTYRLLTEEEVSSGMRTAKRNQLEREGIDVESVEDDFVTHQAIYTYLTDVLDVSKQDQENRDPIEKHSERINRLRSRTEAVANNSIDSLVADGDLEVVDPEISVNIQVYCHQCNRQYPLSSLLAQRGCDCTN</sequence>
<dbReference type="Proteomes" id="UP001596434">
    <property type="component" value="Unassembled WGS sequence"/>
</dbReference>
<name>A0ABD5ZXZ4_9EURY</name>
<evidence type="ECO:0000313" key="1">
    <source>
        <dbReference type="EMBL" id="MFC7255215.1"/>
    </source>
</evidence>
<reference evidence="1 2" key="1">
    <citation type="journal article" date="2019" name="Int. J. Syst. Evol. Microbiol.">
        <title>The Global Catalogue of Microorganisms (GCM) 10K type strain sequencing project: providing services to taxonomists for standard genome sequencing and annotation.</title>
        <authorList>
            <consortium name="The Broad Institute Genomics Platform"/>
            <consortium name="The Broad Institute Genome Sequencing Center for Infectious Disease"/>
            <person name="Wu L."/>
            <person name="Ma J."/>
        </authorList>
    </citation>
    <scope>NUCLEOTIDE SEQUENCE [LARGE SCALE GENOMIC DNA]</scope>
    <source>
        <strain evidence="1 2">GX21</strain>
    </source>
</reference>
<gene>
    <name evidence="1" type="primary">rdfA</name>
    <name evidence="1" type="ORF">ACFQKE_07895</name>
</gene>
<dbReference type="AlphaFoldDB" id="A0ABD5ZXZ4"/>
<accession>A0ABD5ZXZ4</accession>
<dbReference type="RefSeq" id="WP_379703428.1">
    <property type="nucleotide sequence ID" value="NZ_JBHTAT010000001.1"/>
</dbReference>
<dbReference type="EMBL" id="JBHTAT010000001">
    <property type="protein sequence ID" value="MFC7255215.1"/>
    <property type="molecule type" value="Genomic_DNA"/>
</dbReference>
<proteinExistence type="predicted"/>
<dbReference type="InterPro" id="IPR048925">
    <property type="entry name" value="RdfA"/>
</dbReference>
<comment type="caution">
    <text evidence="1">The sequence shown here is derived from an EMBL/GenBank/DDBJ whole genome shotgun (WGS) entry which is preliminary data.</text>
</comment>
<keyword evidence="2" id="KW-1185">Reference proteome</keyword>
<protein>
    <submittedName>
        <fullName evidence="1">Rod-determining factor RdfA</fullName>
    </submittedName>
</protein>